<evidence type="ECO:0000256" key="6">
    <source>
        <dbReference type="RuleBase" id="RU367104"/>
    </source>
</evidence>
<dbReference type="GO" id="GO:0030968">
    <property type="term" value="P:endoplasmic reticulum unfolded protein response"/>
    <property type="evidence" value="ECO:0007669"/>
    <property type="project" value="TreeGrafter"/>
</dbReference>
<proteinExistence type="predicted"/>
<keyword evidence="6" id="KW-0963">Cytoplasm</keyword>
<sequence length="315" mass="35409">MNWGLEVVCIVREFQGREECGGRRSGKGKKDKLGFWDCILGGGQGRGMKVTRGGCCCYGVDRGHKGTRNLRTADPLPLRLSGTWATEAIAKTRQATTTSSSKYWLNYRYLIDQKGRNRVYKYLKYGRYIVVRRVIPSDNSCLFNAVGYVMDHDKKKAPELRQVIAATVASDPTKYSEAFLGKPNEEYCAWILDSEKWGGAIELSILADYYGREIAAYDIQTTRCDLYGQEKKYSERALLIYDGLHYDALAMSPFEGAPEEFDQTIFAVRDSTIGPVEGLALNLVKEQQSKRRYTDTANFTLRCGVCQLGLVGQKG</sequence>
<dbReference type="GO" id="GO:0016579">
    <property type="term" value="P:protein deubiquitination"/>
    <property type="evidence" value="ECO:0007669"/>
    <property type="project" value="TreeGrafter"/>
</dbReference>
<keyword evidence="4 6" id="KW-0378">Hydrolase</keyword>
<evidence type="ECO:0000313" key="9">
    <source>
        <dbReference type="Proteomes" id="UP000507245"/>
    </source>
</evidence>
<dbReference type="Pfam" id="PF02338">
    <property type="entry name" value="OTU"/>
    <property type="match status" value="1"/>
</dbReference>
<dbReference type="GO" id="GO:0005634">
    <property type="term" value="C:nucleus"/>
    <property type="evidence" value="ECO:0007669"/>
    <property type="project" value="TreeGrafter"/>
</dbReference>
<dbReference type="CDD" id="cd22793">
    <property type="entry name" value="OTU_plant_OTU1_2-like"/>
    <property type="match status" value="1"/>
</dbReference>
<dbReference type="PANTHER" id="PTHR13312">
    <property type="entry name" value="HIV-INDUCED PROTEIN-7-LIKE PROTEASE"/>
    <property type="match status" value="1"/>
</dbReference>
<keyword evidence="2" id="KW-0645">Protease</keyword>
<keyword evidence="9" id="KW-1185">Reference proteome</keyword>
<protein>
    <recommendedName>
        <fullName evidence="6">Ubiquitin thioesterase OTU</fullName>
        <ecNumber evidence="6">3.4.19.12</ecNumber>
    </recommendedName>
</protein>
<dbReference type="PANTHER" id="PTHR13312:SF0">
    <property type="entry name" value="UBIQUITIN THIOESTERASE OTU1"/>
    <property type="match status" value="1"/>
</dbReference>
<comment type="catalytic activity">
    <reaction evidence="1 6">
        <text>Thiol-dependent hydrolysis of ester, thioester, amide, peptide and isopeptide bonds formed by the C-terminal Gly of ubiquitin (a 76-residue protein attached to proteins as an intracellular targeting signal).</text>
        <dbReference type="EC" id="3.4.19.12"/>
    </reaction>
</comment>
<dbReference type="InterPro" id="IPR003323">
    <property type="entry name" value="OTU_dom"/>
</dbReference>
<accession>A0A6J5X6Z1</accession>
<evidence type="ECO:0000256" key="4">
    <source>
        <dbReference type="ARBA" id="ARBA00022801"/>
    </source>
</evidence>
<evidence type="ECO:0000256" key="1">
    <source>
        <dbReference type="ARBA" id="ARBA00000707"/>
    </source>
</evidence>
<feature type="domain" description="OTU" evidence="7">
    <location>
        <begin position="130"/>
        <end position="252"/>
    </location>
</feature>
<dbReference type="GO" id="GO:0005829">
    <property type="term" value="C:cytosol"/>
    <property type="evidence" value="ECO:0007669"/>
    <property type="project" value="TreeGrafter"/>
</dbReference>
<dbReference type="InterPro" id="IPR057766">
    <property type="entry name" value="Znf-C2H2_OTU1-like_C"/>
</dbReference>
<dbReference type="InterPro" id="IPR038765">
    <property type="entry name" value="Papain-like_cys_pep_sf"/>
</dbReference>
<dbReference type="SUPFAM" id="SSF54001">
    <property type="entry name" value="Cysteine proteinases"/>
    <property type="match status" value="1"/>
</dbReference>
<dbReference type="EC" id="3.4.19.12" evidence="6"/>
<evidence type="ECO:0000259" key="7">
    <source>
        <dbReference type="PROSITE" id="PS50802"/>
    </source>
</evidence>
<dbReference type="Pfam" id="PF24560">
    <property type="entry name" value="zf-C2H2_OTU1_C"/>
    <property type="match status" value="1"/>
</dbReference>
<evidence type="ECO:0000256" key="5">
    <source>
        <dbReference type="ARBA" id="ARBA00022807"/>
    </source>
</evidence>
<dbReference type="GO" id="GO:0036503">
    <property type="term" value="P:ERAD pathway"/>
    <property type="evidence" value="ECO:0007669"/>
    <property type="project" value="TreeGrafter"/>
</dbReference>
<evidence type="ECO:0000313" key="8">
    <source>
        <dbReference type="EMBL" id="CAB4308237.1"/>
    </source>
</evidence>
<dbReference type="EMBL" id="CAEKKB010000004">
    <property type="protein sequence ID" value="CAB4308237.1"/>
    <property type="molecule type" value="Genomic_DNA"/>
</dbReference>
<evidence type="ECO:0000256" key="3">
    <source>
        <dbReference type="ARBA" id="ARBA00022786"/>
    </source>
</evidence>
<name>A0A6J5X6Z1_PRUAR</name>
<dbReference type="Gene3D" id="3.90.70.80">
    <property type="match status" value="1"/>
</dbReference>
<keyword evidence="5 6" id="KW-0788">Thiol protease</keyword>
<dbReference type="AlphaFoldDB" id="A0A6J5X6Z1"/>
<gene>
    <name evidence="8" type="ORF">ORAREDHAP_LOCUS27489</name>
</gene>
<dbReference type="Proteomes" id="UP000507245">
    <property type="component" value="Unassembled WGS sequence"/>
</dbReference>
<dbReference type="GO" id="GO:0004843">
    <property type="term" value="F:cysteine-type deubiquitinase activity"/>
    <property type="evidence" value="ECO:0007669"/>
    <property type="project" value="UniProtKB-UniRule"/>
</dbReference>
<dbReference type="FunFam" id="3.90.70.80:FF:000017">
    <property type="entry name" value="ubiquitin thioesterase OTU1"/>
    <property type="match status" value="1"/>
</dbReference>
<keyword evidence="3 6" id="KW-0833">Ubl conjugation pathway</keyword>
<comment type="subcellular location">
    <subcellularLocation>
        <location evidence="6">Cytoplasm</location>
    </subcellularLocation>
</comment>
<dbReference type="PROSITE" id="PS50802">
    <property type="entry name" value="OTU"/>
    <property type="match status" value="1"/>
</dbReference>
<reference evidence="9" key="1">
    <citation type="journal article" date="2020" name="Genome Biol.">
        <title>Gamete binning: chromosome-level and haplotype-resolved genome assembly enabled by high-throughput single-cell sequencing of gamete genomes.</title>
        <authorList>
            <person name="Campoy J.A."/>
            <person name="Sun H."/>
            <person name="Goel M."/>
            <person name="Jiao W.-B."/>
            <person name="Folz-Donahue K."/>
            <person name="Wang N."/>
            <person name="Rubio M."/>
            <person name="Liu C."/>
            <person name="Kukat C."/>
            <person name="Ruiz D."/>
            <person name="Huettel B."/>
            <person name="Schneeberger K."/>
        </authorList>
    </citation>
    <scope>NUCLEOTIDE SEQUENCE [LARGE SCALE GENOMIC DNA]</scope>
    <source>
        <strain evidence="9">cv. Rojo Pasion</strain>
    </source>
</reference>
<evidence type="ECO:0000256" key="2">
    <source>
        <dbReference type="ARBA" id="ARBA00022670"/>
    </source>
</evidence>
<comment type="function">
    <text evidence="6">Hydrolase that can remove conjugated ubiquitin from proteins and may therefore play an important regulatory role at the level of protein turnover by preventing degradation.</text>
</comment>
<organism evidence="8 9">
    <name type="scientific">Prunus armeniaca</name>
    <name type="common">Apricot</name>
    <name type="synonym">Armeniaca vulgaris</name>
    <dbReference type="NCBI Taxonomy" id="36596"/>
    <lineage>
        <taxon>Eukaryota</taxon>
        <taxon>Viridiplantae</taxon>
        <taxon>Streptophyta</taxon>
        <taxon>Embryophyta</taxon>
        <taxon>Tracheophyta</taxon>
        <taxon>Spermatophyta</taxon>
        <taxon>Magnoliopsida</taxon>
        <taxon>eudicotyledons</taxon>
        <taxon>Gunneridae</taxon>
        <taxon>Pentapetalae</taxon>
        <taxon>rosids</taxon>
        <taxon>fabids</taxon>
        <taxon>Rosales</taxon>
        <taxon>Rosaceae</taxon>
        <taxon>Amygdaloideae</taxon>
        <taxon>Amygdaleae</taxon>
        <taxon>Prunus</taxon>
    </lineage>
</organism>
<dbReference type="OrthoDB" id="65596at2759"/>